<dbReference type="PROSITE" id="PS51257">
    <property type="entry name" value="PROKAR_LIPOPROTEIN"/>
    <property type="match status" value="1"/>
</dbReference>
<evidence type="ECO:0000256" key="2">
    <source>
        <dbReference type="SAM" id="Phobius"/>
    </source>
</evidence>
<reference evidence="3 4" key="1">
    <citation type="submission" date="2024-10" db="EMBL/GenBank/DDBJ databases">
        <title>The Natural Products Discovery Center: Release of the First 8490 Sequenced Strains for Exploring Actinobacteria Biosynthetic Diversity.</title>
        <authorList>
            <person name="Kalkreuter E."/>
            <person name="Kautsar S.A."/>
            <person name="Yang D."/>
            <person name="Bader C.D."/>
            <person name="Teijaro C.N."/>
            <person name="Fluegel L."/>
            <person name="Davis C.M."/>
            <person name="Simpson J.R."/>
            <person name="Lauterbach L."/>
            <person name="Steele A.D."/>
            <person name="Gui C."/>
            <person name="Meng S."/>
            <person name="Li G."/>
            <person name="Viehrig K."/>
            <person name="Ye F."/>
            <person name="Su P."/>
            <person name="Kiefer A.F."/>
            <person name="Nichols A."/>
            <person name="Cepeda A.J."/>
            <person name="Yan W."/>
            <person name="Fan B."/>
            <person name="Jiang Y."/>
            <person name="Adhikari A."/>
            <person name="Zheng C.-J."/>
            <person name="Schuster L."/>
            <person name="Cowan T.M."/>
            <person name="Smanski M.J."/>
            <person name="Chevrette M.G."/>
            <person name="De Carvalho L.P.S."/>
            <person name="Shen B."/>
        </authorList>
    </citation>
    <scope>NUCLEOTIDE SEQUENCE [LARGE SCALE GENOMIC DNA]</scope>
    <source>
        <strain evidence="3 4">NPDC001281</strain>
    </source>
</reference>
<protein>
    <recommendedName>
        <fullName evidence="5">Lipoprotein</fullName>
    </recommendedName>
</protein>
<evidence type="ECO:0000313" key="4">
    <source>
        <dbReference type="Proteomes" id="UP001602119"/>
    </source>
</evidence>
<gene>
    <name evidence="3" type="ORF">ACFY05_23210</name>
</gene>
<feature type="compositionally biased region" description="Basic and acidic residues" evidence="1">
    <location>
        <begin position="35"/>
        <end position="47"/>
    </location>
</feature>
<evidence type="ECO:0000256" key="1">
    <source>
        <dbReference type="SAM" id="MobiDB-lite"/>
    </source>
</evidence>
<organism evidence="3 4">
    <name type="scientific">Microtetraspora fusca</name>
    <dbReference type="NCBI Taxonomy" id="1997"/>
    <lineage>
        <taxon>Bacteria</taxon>
        <taxon>Bacillati</taxon>
        <taxon>Actinomycetota</taxon>
        <taxon>Actinomycetes</taxon>
        <taxon>Streptosporangiales</taxon>
        <taxon>Streptosporangiaceae</taxon>
        <taxon>Microtetraspora</taxon>
    </lineage>
</organism>
<keyword evidence="2" id="KW-0472">Membrane</keyword>
<feature type="region of interest" description="Disordered" evidence="1">
    <location>
        <begin position="29"/>
        <end position="80"/>
    </location>
</feature>
<evidence type="ECO:0000313" key="3">
    <source>
        <dbReference type="EMBL" id="MFF4775766.1"/>
    </source>
</evidence>
<keyword evidence="2" id="KW-0812">Transmembrane</keyword>
<feature type="transmembrane region" description="Helical" evidence="2">
    <location>
        <begin position="12"/>
        <end position="30"/>
    </location>
</feature>
<evidence type="ECO:0008006" key="5">
    <source>
        <dbReference type="Google" id="ProtNLM"/>
    </source>
</evidence>
<name>A0ABW6V8Y6_MICFU</name>
<dbReference type="RefSeq" id="WP_387343992.1">
    <property type="nucleotide sequence ID" value="NZ_JBIAXI010000014.1"/>
</dbReference>
<keyword evidence="2" id="KW-1133">Transmembrane helix</keyword>
<accession>A0ABW6V8Y6</accession>
<sequence length="215" mass="22442">MRKRDTPTLSGYVLTAVLAGLLTGCGMLPGQQGGGEEKQPVAKERQAVDLGSSDDSPAPASTGDGDGAEPAGQASAPAEQETVIADKKIKVSDTDLTVEINGLKRQGRLSTLTWTITNEGDKRWEMHSDLGDTPAGLGLTVAGISLVDPVNGKRYTVARTGAYPRAKCLCSDYDVFTEPGEVLPLHATFAAPPADVTKINVDLKVLGVLTDVPIS</sequence>
<keyword evidence="4" id="KW-1185">Reference proteome</keyword>
<proteinExistence type="predicted"/>
<dbReference type="Proteomes" id="UP001602119">
    <property type="component" value="Unassembled WGS sequence"/>
</dbReference>
<dbReference type="EMBL" id="JBIAXI010000014">
    <property type="protein sequence ID" value="MFF4775766.1"/>
    <property type="molecule type" value="Genomic_DNA"/>
</dbReference>
<comment type="caution">
    <text evidence="3">The sequence shown here is derived from an EMBL/GenBank/DDBJ whole genome shotgun (WGS) entry which is preliminary data.</text>
</comment>